<feature type="domain" description="HAMP" evidence="3">
    <location>
        <begin position="406"/>
        <end position="457"/>
    </location>
</feature>
<protein>
    <submittedName>
        <fullName evidence="4">Methyl-accepting chemotaxis sensory transducer</fullName>
    </submittedName>
</protein>
<dbReference type="PANTHER" id="PTHR31005">
    <property type="entry name" value="DUF4139 DOMAIN-CONTAINING PROTEIN"/>
    <property type="match status" value="1"/>
</dbReference>
<feature type="coiled-coil region" evidence="1">
    <location>
        <begin position="384"/>
        <end position="418"/>
    </location>
</feature>
<dbReference type="EMBL" id="BLAY01000011">
    <property type="protein sequence ID" value="GET36320.1"/>
    <property type="molecule type" value="Genomic_DNA"/>
</dbReference>
<keyword evidence="5" id="KW-1185">Reference proteome</keyword>
<dbReference type="GO" id="GO:0007165">
    <property type="term" value="P:signal transduction"/>
    <property type="evidence" value="ECO:0007669"/>
    <property type="project" value="InterPro"/>
</dbReference>
<dbReference type="InterPro" id="IPR037291">
    <property type="entry name" value="DUF4139"/>
</dbReference>
<accession>A0AAV3X3G0</accession>
<reference evidence="4" key="1">
    <citation type="submission" date="2019-10" db="EMBL/GenBank/DDBJ databases">
        <title>Draft genome sequece of Microseira wollei NIES-4236.</title>
        <authorList>
            <person name="Yamaguchi H."/>
            <person name="Suzuki S."/>
            <person name="Kawachi M."/>
        </authorList>
    </citation>
    <scope>NUCLEOTIDE SEQUENCE</scope>
    <source>
        <strain evidence="4">NIES-4236</strain>
    </source>
</reference>
<feature type="region of interest" description="Disordered" evidence="2">
    <location>
        <begin position="508"/>
        <end position="537"/>
    </location>
</feature>
<dbReference type="AlphaFoldDB" id="A0AAV3X3G0"/>
<dbReference type="Pfam" id="PF13600">
    <property type="entry name" value="DUF4140"/>
    <property type="match status" value="1"/>
</dbReference>
<dbReference type="Proteomes" id="UP001050975">
    <property type="component" value="Unassembled WGS sequence"/>
</dbReference>
<evidence type="ECO:0000256" key="2">
    <source>
        <dbReference type="SAM" id="MobiDB-lite"/>
    </source>
</evidence>
<dbReference type="RefSeq" id="WP_373872750.1">
    <property type="nucleotide sequence ID" value="NZ_BLAY01000011.1"/>
</dbReference>
<evidence type="ECO:0000256" key="1">
    <source>
        <dbReference type="SAM" id="Coils"/>
    </source>
</evidence>
<feature type="coiled-coil region" evidence="1">
    <location>
        <begin position="157"/>
        <end position="187"/>
    </location>
</feature>
<gene>
    <name evidence="4" type="ORF">MiSe_10680</name>
</gene>
<dbReference type="PROSITE" id="PS50885">
    <property type="entry name" value="HAMP"/>
    <property type="match status" value="1"/>
</dbReference>
<dbReference type="Pfam" id="PF13598">
    <property type="entry name" value="DUF4139"/>
    <property type="match status" value="2"/>
</dbReference>
<dbReference type="GO" id="GO:0016020">
    <property type="term" value="C:membrane"/>
    <property type="evidence" value="ECO:0007669"/>
    <property type="project" value="InterPro"/>
</dbReference>
<evidence type="ECO:0000259" key="3">
    <source>
        <dbReference type="PROSITE" id="PS50885"/>
    </source>
</evidence>
<evidence type="ECO:0000313" key="4">
    <source>
        <dbReference type="EMBL" id="GET36320.1"/>
    </source>
</evidence>
<name>A0AAV3X3G0_9CYAN</name>
<dbReference type="InterPro" id="IPR025554">
    <property type="entry name" value="DUF4140"/>
</dbReference>
<sequence>MEVLGQNEIMTIAQLTSRIDAVKIYAAGATITRIAELRLTPDSLPEQVEIPSLPLALDDTSVRVRVEFDGGNVPIASDIRIGLAVPPPSETPNPPADEELRAAKAEVQRLEDIIALIDNEIAVLSGLEVPDRPEGEPGKAPPPSPMGARLALANFSDEQIRARMQEKRETLEMLRQAKEHLADLQQKQTLASTARNARPNELRKTAIVSLSYEGEFNTEQQTLLVIEYFVPGARWTPTYVCRLNSANSTANIAVRALICQKTGEDWSGVRLELSTALPMTWCALPELPSLRLGKAQPVVKKTGWRRPPIGAEILFQDYDRQKRIALAAVAKNQTSINFSYPSVPPLPKQVAEFNLKTLRTTSAFEVNTQQIEFEQQMASFNRRERELFLAMKEAQRQAEEQEQAKEDLQRQVIRMLDDVEGAARGDLTVQAEVTADVLGGLADAFNLTIQNLRDVVQDLPPKHPARQRFRVSSEEEVTPFGARDIDEWEFQDDDLGNIPDFAPGDAAINPTLSSTSQRSRKLAKKRNFPASPSPRAELMGRGLSLRGNLPADITDDVSDRIAYGLMRLGAAEDTAKRGKLLIEQRNEAYLEILERQKVVVNFDITKVVQTAVTKAESCLYLNLPPGGINVREVAASFDYAYSADGRLDVPSDGQFHSVALTNKTTNVDLRYIVVPREDTNVFPIAELHNPLPAPLLSGSADVYVDGEYILSINIATVPPKGKMEIGLGVEQAIKVARNTSYQESRSGTVLVAFNEMQHKIDIEIANRLSKEARIEVRERIPVPQEGAKVDVQINQVTPAWEKYEQEERGTPIRGGYRWRVKVPGGRKAILSVDYTIKTYVDSEIIGGNRRE</sequence>
<feature type="compositionally biased region" description="Basic residues" evidence="2">
    <location>
        <begin position="518"/>
        <end position="527"/>
    </location>
</feature>
<organism evidence="4 5">
    <name type="scientific">Microseira wollei NIES-4236</name>
    <dbReference type="NCBI Taxonomy" id="2530354"/>
    <lineage>
        <taxon>Bacteria</taxon>
        <taxon>Bacillati</taxon>
        <taxon>Cyanobacteriota</taxon>
        <taxon>Cyanophyceae</taxon>
        <taxon>Oscillatoriophycideae</taxon>
        <taxon>Aerosakkonematales</taxon>
        <taxon>Aerosakkonemataceae</taxon>
        <taxon>Microseira</taxon>
    </lineage>
</organism>
<dbReference type="InterPro" id="IPR011935">
    <property type="entry name" value="CHP02231"/>
</dbReference>
<dbReference type="PANTHER" id="PTHR31005:SF8">
    <property type="entry name" value="DUF4139 DOMAIN-CONTAINING PROTEIN"/>
    <property type="match status" value="1"/>
</dbReference>
<evidence type="ECO:0000313" key="5">
    <source>
        <dbReference type="Proteomes" id="UP001050975"/>
    </source>
</evidence>
<comment type="caution">
    <text evidence="4">The sequence shown here is derived from an EMBL/GenBank/DDBJ whole genome shotgun (WGS) entry which is preliminary data.</text>
</comment>
<dbReference type="InterPro" id="IPR003660">
    <property type="entry name" value="HAMP_dom"/>
</dbReference>
<keyword evidence="1" id="KW-0175">Coiled coil</keyword>
<proteinExistence type="predicted"/>